<dbReference type="Proteomes" id="UP000304214">
    <property type="component" value="Segment"/>
</dbReference>
<evidence type="ECO:0000313" key="2">
    <source>
        <dbReference type="Proteomes" id="UP000304214"/>
    </source>
</evidence>
<proteinExistence type="predicted"/>
<gene>
    <name evidence="1" type="ORF">Barba1A_gp131</name>
</gene>
<evidence type="ECO:0000313" key="1">
    <source>
        <dbReference type="EMBL" id="QCQ57982.1"/>
    </source>
</evidence>
<name>A0A4P8MVL9_9CAUD</name>
<dbReference type="EMBL" id="MK719701">
    <property type="protein sequence ID" value="QCQ57982.1"/>
    <property type="molecule type" value="Genomic_DNA"/>
</dbReference>
<sequence>MAYALLFNGSGYVSIPAKTAGSASTDTWTALFDLEIPNTSNQTIYAATSTAFTDIFRITGANTVAWRIGAGTTNNITISQNWPIGTRFLLGIYRESGRNLVITIDGVEVYRANGVSFGGGGNAISVTSIGKASVGTFSGKMYEATIQGENYLNPDQPDTTVWGDGTLTGIPSTNWEPYGGVATPISFSGTIPTQPFTNGESVSVDLSTYFSGTETPFTFTNTGTALTGSGLTLSSAGLLSGTYTGTPITGVVVTGTDAATNTAASNAFNIETASAVRNISIADNLPALSSALSMTYVAAGVGTIAISDWANNTGTALPNLTGITVNVRSLIDGSTVYRTTTASTDVGSDCVVSDAAIVAGTSYEVTALKFNGADYDIGIAIITAT</sequence>
<dbReference type="SUPFAM" id="SSF49899">
    <property type="entry name" value="Concanavalin A-like lectins/glucanases"/>
    <property type="match status" value="1"/>
</dbReference>
<reference evidence="1 2" key="1">
    <citation type="submission" date="2019-03" db="EMBL/GenBank/DDBJ databases">
        <title>Genomic and seasonal variations among aquatic phages infecting the Baltic Sea Gammaproteobacteria Rheinheimera sp. bal341.</title>
        <authorList>
            <person name="Nilsson E."/>
            <person name="Li K."/>
            <person name="Fridlund J."/>
            <person name="Sulcius S."/>
            <person name="Bunse C."/>
            <person name="Karlsson C.M.G."/>
            <person name="Lindh M."/>
            <person name="Lundin D."/>
            <person name="Pinhassi J."/>
            <person name="Holmfeldt K."/>
        </authorList>
    </citation>
    <scope>NUCLEOTIDE SEQUENCE [LARGE SCALE GENOMIC DNA]</scope>
</reference>
<protein>
    <submittedName>
        <fullName evidence="1">Uncharacterized protein</fullName>
    </submittedName>
</protein>
<dbReference type="InterPro" id="IPR013320">
    <property type="entry name" value="ConA-like_dom_sf"/>
</dbReference>
<accession>A0A4P8MVL9</accession>
<organism evidence="1 2">
    <name type="scientific">Rheinheimera phage vB_RspM_Barba1A</name>
    <dbReference type="NCBI Taxonomy" id="2565659"/>
    <lineage>
        <taxon>Viruses</taxon>
        <taxon>Duplodnaviria</taxon>
        <taxon>Heunggongvirae</taxon>
        <taxon>Uroviricota</taxon>
        <taxon>Caudoviricetes</taxon>
        <taxon>Barbavirus</taxon>
        <taxon>Barbavirus barba18A</taxon>
    </lineage>
</organism>